<comment type="caution">
    <text evidence="2">The sequence shown here is derived from an EMBL/GenBank/DDBJ whole genome shotgun (WGS) entry which is preliminary data.</text>
</comment>
<organism evidence="2 3">
    <name type="scientific">Colocasia esculenta</name>
    <name type="common">Wild taro</name>
    <name type="synonym">Arum esculentum</name>
    <dbReference type="NCBI Taxonomy" id="4460"/>
    <lineage>
        <taxon>Eukaryota</taxon>
        <taxon>Viridiplantae</taxon>
        <taxon>Streptophyta</taxon>
        <taxon>Embryophyta</taxon>
        <taxon>Tracheophyta</taxon>
        <taxon>Spermatophyta</taxon>
        <taxon>Magnoliopsida</taxon>
        <taxon>Liliopsida</taxon>
        <taxon>Araceae</taxon>
        <taxon>Aroideae</taxon>
        <taxon>Colocasieae</taxon>
        <taxon>Colocasia</taxon>
    </lineage>
</organism>
<dbReference type="Proteomes" id="UP000652761">
    <property type="component" value="Unassembled WGS sequence"/>
</dbReference>
<sequence>MLVLGRLDLSTGDMLAVDRHPVSVDRMRKDEEFIENVYLPTTSMYLSTGTEIQKDQGSGRGYLLTDDNTDLTNT</sequence>
<reference evidence="2" key="1">
    <citation type="submission" date="2017-07" db="EMBL/GenBank/DDBJ databases">
        <title>Taro Niue Genome Assembly and Annotation.</title>
        <authorList>
            <person name="Atibalentja N."/>
            <person name="Keating K."/>
            <person name="Fields C.J."/>
        </authorList>
    </citation>
    <scope>NUCLEOTIDE SEQUENCE</scope>
    <source>
        <strain evidence="2">Niue_2</strain>
        <tissue evidence="2">Leaf</tissue>
    </source>
</reference>
<name>A0A843W941_COLES</name>
<accession>A0A843W941</accession>
<evidence type="ECO:0000313" key="2">
    <source>
        <dbReference type="EMBL" id="MQM03907.1"/>
    </source>
</evidence>
<gene>
    <name evidence="2" type="ORF">Taro_036695</name>
</gene>
<dbReference type="AlphaFoldDB" id="A0A843W941"/>
<proteinExistence type="predicted"/>
<protein>
    <submittedName>
        <fullName evidence="2">Uncharacterized protein</fullName>
    </submittedName>
</protein>
<evidence type="ECO:0000256" key="1">
    <source>
        <dbReference type="SAM" id="MobiDB-lite"/>
    </source>
</evidence>
<keyword evidence="3" id="KW-1185">Reference proteome</keyword>
<feature type="compositionally biased region" description="Low complexity" evidence="1">
    <location>
        <begin position="63"/>
        <end position="74"/>
    </location>
</feature>
<evidence type="ECO:0000313" key="3">
    <source>
        <dbReference type="Proteomes" id="UP000652761"/>
    </source>
</evidence>
<feature type="region of interest" description="Disordered" evidence="1">
    <location>
        <begin position="55"/>
        <end position="74"/>
    </location>
</feature>
<dbReference type="EMBL" id="NMUH01003117">
    <property type="protein sequence ID" value="MQM03907.1"/>
    <property type="molecule type" value="Genomic_DNA"/>
</dbReference>